<dbReference type="Gramene" id="TraesCAD_scaffold_047219_01G000200.1">
    <property type="protein sequence ID" value="TraesCAD_scaffold_047219_01G000200.1"/>
    <property type="gene ID" value="TraesCAD_scaffold_047219_01G000200"/>
</dbReference>
<dbReference type="GO" id="GO:0009407">
    <property type="term" value="P:toxin catabolic process"/>
    <property type="evidence" value="ECO:0007669"/>
    <property type="project" value="UniProtKB-ARBA"/>
</dbReference>
<dbReference type="Gramene" id="TraesNOR7A03G04057980.1">
    <property type="protein sequence ID" value="TraesNOR7A03G04057980.1"/>
    <property type="gene ID" value="TraesNOR7A03G04057980"/>
</dbReference>
<dbReference type="GO" id="GO:0050832">
    <property type="term" value="P:defense response to fungus"/>
    <property type="evidence" value="ECO:0007669"/>
    <property type="project" value="UniProtKB-ARBA"/>
</dbReference>
<evidence type="ECO:0000313" key="5">
    <source>
        <dbReference type="Proteomes" id="UP000019116"/>
    </source>
</evidence>
<dbReference type="Gramene" id="TraesCS7A02G505200.1">
    <property type="protein sequence ID" value="TraesCS7A02G505200.1"/>
    <property type="gene ID" value="TraesCS7A02G505200"/>
</dbReference>
<dbReference type="AlphaFoldDB" id="A0A3B6RRR4"/>
<protein>
    <recommendedName>
        <fullName evidence="3">NAD-dependent epimerase/dehydratase domain-containing protein</fullName>
    </recommendedName>
</protein>
<dbReference type="Gramene" id="TraesRN7A0101217400.1">
    <property type="protein sequence ID" value="TraesRN7A0101217400.1"/>
    <property type="gene ID" value="TraesRN7A0101217400"/>
</dbReference>
<dbReference type="Gramene" id="TraesCLE_scaffold_028760_01G000100.1">
    <property type="protein sequence ID" value="TraesCLE_scaffold_028760_01G000100.1"/>
    <property type="gene ID" value="TraesCLE_scaffold_028760_01G000100"/>
</dbReference>
<gene>
    <name evidence="4" type="primary">LOC123149444</name>
</gene>
<reference evidence="4" key="2">
    <citation type="submission" date="2018-10" db="UniProtKB">
        <authorList>
            <consortium name="EnsemblPlants"/>
        </authorList>
    </citation>
    <scope>IDENTIFICATION</scope>
</reference>
<dbReference type="EnsemblPlants" id="TraesCS7A02G505200.1">
    <property type="protein sequence ID" value="TraesCS7A02G505200.1"/>
    <property type="gene ID" value="TraesCS7A02G505200"/>
</dbReference>
<dbReference type="Gramene" id="TraesSYM7A03G03969150.1">
    <property type="protein sequence ID" value="TraesSYM7A03G03969150.1"/>
    <property type="gene ID" value="TraesSYM7A03G03969150"/>
</dbReference>
<keyword evidence="5" id="KW-1185">Reference proteome</keyword>
<dbReference type="Proteomes" id="UP000019116">
    <property type="component" value="Chromosome 7A"/>
</dbReference>
<dbReference type="InterPro" id="IPR036291">
    <property type="entry name" value="NAD(P)-bd_dom_sf"/>
</dbReference>
<dbReference type="Gene3D" id="3.40.50.720">
    <property type="entry name" value="NAD(P)-binding Rossmann-like Domain"/>
    <property type="match status" value="1"/>
</dbReference>
<evidence type="ECO:0000313" key="4">
    <source>
        <dbReference type="EnsemblPlants" id="TraesCS7A02G505200.1"/>
    </source>
</evidence>
<dbReference type="Gramene" id="TraesLDM7A03G04017730.1">
    <property type="protein sequence ID" value="TraesLDM7A03G04017730.1"/>
    <property type="gene ID" value="TraesLDM7A03G04017730"/>
</dbReference>
<dbReference type="InterPro" id="IPR050425">
    <property type="entry name" value="NAD(P)_dehydrat-like"/>
</dbReference>
<dbReference type="SMR" id="A0A3B6RRR4"/>
<dbReference type="Gramene" id="TraesWEE_scaffold_008827_01G000200.1">
    <property type="protein sequence ID" value="TraesWEE_scaffold_008827_01G000200.1"/>
    <property type="gene ID" value="TraesWEE_scaffold_008827_01G000200"/>
</dbReference>
<sequence>MAEEGNSSGGRGVRVCVTGGAGFIGSWLVRKLLEAGYTVHATLRSIRDEGKAGLLRRLVPGAAPPERLVLFEADLYDAASFAPAIAGCQFVFLVATLFAHEAAASKYKTSAEAAVDAVRVILRLCAESKTVKRVIHTASVSAASPLTKSSTAASAVYRDFISESCWTALDVDYPLRNTHFDKYIESKVLSEKELLRYNDGESPAFEVVTIPLGLVAGDTILSRLPETIQSAVAPVTKQEPYFMLPRIAQRLLGSVSLVHVDDACAALVFCMEQPSIAGRFLCSAAYPTIHDILDHYGSKYPHLDLLREADEVARVQPESNKLGELGFRYKYGVEEILDESIECAVRLGSLDTSKLIVQQE</sequence>
<dbReference type="Pfam" id="PF01370">
    <property type="entry name" value="Epimerase"/>
    <property type="match status" value="1"/>
</dbReference>
<dbReference type="Gramene" id="TraesCS7A03G1225700.1">
    <property type="protein sequence ID" value="TraesCS7A03G1225700.1.CDS"/>
    <property type="gene ID" value="TraesCS7A03G1225700"/>
</dbReference>
<dbReference type="OMA" id="VINAHIY"/>
<dbReference type="GeneID" id="123149444"/>
<dbReference type="Gramene" id="TraesMAC7A03G04012750.1">
    <property type="protein sequence ID" value="TraesMAC7A03G04012750.1"/>
    <property type="gene ID" value="TraesMAC7A03G04012750"/>
</dbReference>
<dbReference type="Gramene" id="TraesSTA7A03G04010510.1">
    <property type="protein sequence ID" value="TraesSTA7A03G04010510.1"/>
    <property type="gene ID" value="TraesSTA7A03G04010510"/>
</dbReference>
<dbReference type="PANTHER" id="PTHR10366">
    <property type="entry name" value="NAD DEPENDENT EPIMERASE/DEHYDRATASE"/>
    <property type="match status" value="1"/>
</dbReference>
<dbReference type="Gramene" id="TraesARI7A03G03988980.1">
    <property type="protein sequence ID" value="TraesARI7A03G03988980.1"/>
    <property type="gene ID" value="TraesARI7A03G03988980"/>
</dbReference>
<accession>A0A3B6RRR4</accession>
<proteinExistence type="inferred from homology"/>
<dbReference type="Gramene" id="TraesLAC7A03G03968460.1">
    <property type="protein sequence ID" value="TraesLAC7A03G03968460.1"/>
    <property type="gene ID" value="TraesLAC7A03G03968460"/>
</dbReference>
<dbReference type="GO" id="GO:0016616">
    <property type="term" value="F:oxidoreductase activity, acting on the CH-OH group of donors, NAD or NADP as acceptor"/>
    <property type="evidence" value="ECO:0000318"/>
    <property type="project" value="GO_Central"/>
</dbReference>
<keyword evidence="2" id="KW-0560">Oxidoreductase</keyword>
<dbReference type="Gramene" id="TraesJUL7A03G04051420.1">
    <property type="protein sequence ID" value="TraesJUL7A03G04051420.1"/>
    <property type="gene ID" value="TraesJUL7A03G04051420"/>
</dbReference>
<evidence type="ECO:0000259" key="3">
    <source>
        <dbReference type="Pfam" id="PF01370"/>
    </source>
</evidence>
<dbReference type="STRING" id="4565.A0A3B6RRR4"/>
<reference evidence="4" key="1">
    <citation type="submission" date="2018-08" db="EMBL/GenBank/DDBJ databases">
        <authorList>
            <person name="Rossello M."/>
        </authorList>
    </citation>
    <scope>NUCLEOTIDE SEQUENCE [LARGE SCALE GENOMIC DNA]</scope>
    <source>
        <strain evidence="4">cv. Chinese Spring</strain>
    </source>
</reference>
<dbReference type="Gramene" id="TraesJAG7A03G03996690.1">
    <property type="protein sequence ID" value="TraesJAG7A03G03996690.1"/>
    <property type="gene ID" value="TraesJAG7A03G03996690"/>
</dbReference>
<evidence type="ECO:0000256" key="2">
    <source>
        <dbReference type="ARBA" id="ARBA00023002"/>
    </source>
</evidence>
<organism evidence="4">
    <name type="scientific">Triticum aestivum</name>
    <name type="common">Wheat</name>
    <dbReference type="NCBI Taxonomy" id="4565"/>
    <lineage>
        <taxon>Eukaryota</taxon>
        <taxon>Viridiplantae</taxon>
        <taxon>Streptophyta</taxon>
        <taxon>Embryophyta</taxon>
        <taxon>Tracheophyta</taxon>
        <taxon>Spermatophyta</taxon>
        <taxon>Magnoliopsida</taxon>
        <taxon>Liliopsida</taxon>
        <taxon>Poales</taxon>
        <taxon>Poaceae</taxon>
        <taxon>BOP clade</taxon>
        <taxon>Pooideae</taxon>
        <taxon>Triticodae</taxon>
        <taxon>Triticeae</taxon>
        <taxon>Triticinae</taxon>
        <taxon>Triticum</taxon>
    </lineage>
</organism>
<dbReference type="Gramene" id="TraesKAR7A01G0442540.1">
    <property type="protein sequence ID" value="cds.TraesKAR7A01G0442540.1"/>
    <property type="gene ID" value="TraesKAR7A01G0442540"/>
</dbReference>
<dbReference type="PANTHER" id="PTHR10366:SF738">
    <property type="entry name" value="NAD-DEPENDENT EPIMERASE_DEHYDRATASE DOMAIN-CONTAINING PROTEIN"/>
    <property type="match status" value="1"/>
</dbReference>
<dbReference type="OrthoDB" id="2735536at2759"/>
<evidence type="ECO:0000256" key="1">
    <source>
        <dbReference type="ARBA" id="ARBA00007637"/>
    </source>
</evidence>
<dbReference type="Gramene" id="TraesROB_scaffold_063659_01G000100.1">
    <property type="protein sequence ID" value="TraesROB_scaffold_063659_01G000100.1"/>
    <property type="gene ID" value="TraesROB_scaffold_063659_01G000100"/>
</dbReference>
<dbReference type="Gramene" id="TraesPARA_EIv1.0_2347300.1">
    <property type="protein sequence ID" value="TraesPARA_EIv1.0_2347300.1.CDS"/>
    <property type="gene ID" value="TraesPARA_EIv1.0_2347300"/>
</dbReference>
<dbReference type="FunFam" id="3.40.50.720:FF:000409">
    <property type="entry name" value="NADPH HC toxin reductase"/>
    <property type="match status" value="1"/>
</dbReference>
<name>A0A3B6RRR4_WHEAT</name>
<comment type="similarity">
    <text evidence="1">Belongs to the NAD(P)-dependent epimerase/dehydratase family.</text>
</comment>
<dbReference type="SUPFAM" id="SSF51735">
    <property type="entry name" value="NAD(P)-binding Rossmann-fold domains"/>
    <property type="match status" value="1"/>
</dbReference>
<dbReference type="InterPro" id="IPR001509">
    <property type="entry name" value="Epimerase_deHydtase"/>
</dbReference>
<dbReference type="RefSeq" id="XP_044425034.1">
    <property type="nucleotide sequence ID" value="XM_044569099.1"/>
</dbReference>
<dbReference type="KEGG" id="taes:123149444"/>
<feature type="domain" description="NAD-dependent epimerase/dehydratase" evidence="3">
    <location>
        <begin position="15"/>
        <end position="274"/>
    </location>
</feature>